<evidence type="ECO:0000313" key="5">
    <source>
        <dbReference type="Proteomes" id="UP001233535"/>
    </source>
</evidence>
<evidence type="ECO:0000256" key="2">
    <source>
        <dbReference type="SAM" id="Phobius"/>
    </source>
</evidence>
<sequence length="283" mass="29255">MSLILDALRKSEAQRRRGEMPDLRAELPPAPRNVATRRRWPFWFAGAAAAIAVVALAWGLWDRAPEAPPADAVTDVPGEPSVSAPAMTEPPAEPATATAPPSAAPLPRSKPIAGAEPEPVQPVEDDVYAAASAAYPPPTAQTPTAPTQTDPEAPAPTAPAPSAPPPARTDDRYRQAIANAAAPPAASRSPAATAAPVAPLPLPPPATGAPVRLADLSPGEREQLPALKISMHMFGPTPAQRFAIIDGARVGPGDRVGEAVVEEIAADGVVLNWHGRRVALPLR</sequence>
<dbReference type="EMBL" id="JARUHG010000002">
    <property type="protein sequence ID" value="MDR0183302.1"/>
    <property type="molecule type" value="Genomic_DNA"/>
</dbReference>
<feature type="region of interest" description="Disordered" evidence="1">
    <location>
        <begin position="68"/>
        <end position="119"/>
    </location>
</feature>
<evidence type="ECO:0000256" key="1">
    <source>
        <dbReference type="SAM" id="MobiDB-lite"/>
    </source>
</evidence>
<dbReference type="Pfam" id="PF16537">
    <property type="entry name" value="T2SSB"/>
    <property type="match status" value="1"/>
</dbReference>
<proteinExistence type="predicted"/>
<feature type="region of interest" description="Disordered" evidence="1">
    <location>
        <begin position="134"/>
        <end position="210"/>
    </location>
</feature>
<accession>A0ABU1CEF5</accession>
<name>A0ABU1CEF5_9GAMM</name>
<protein>
    <submittedName>
        <fullName evidence="4">General secretion pathway protein GspB</fullName>
    </submittedName>
</protein>
<feature type="compositionally biased region" description="Low complexity" evidence="1">
    <location>
        <begin position="83"/>
        <end position="107"/>
    </location>
</feature>
<reference evidence="4 5" key="1">
    <citation type="submission" date="2023-04" db="EMBL/GenBank/DDBJ databases">
        <title>Lysobacter sp. strain UC isolated from soil sample.</title>
        <authorList>
            <person name="Choksket S."/>
            <person name="Harshvardhan F."/>
            <person name="Rana R."/>
            <person name="Patil P.B."/>
            <person name="Korpole S."/>
        </authorList>
    </citation>
    <scope>NUCLEOTIDE SEQUENCE [LARGE SCALE GENOMIC DNA]</scope>
    <source>
        <strain evidence="4 5">UC</strain>
    </source>
</reference>
<evidence type="ECO:0000313" key="4">
    <source>
        <dbReference type="EMBL" id="MDR0183302.1"/>
    </source>
</evidence>
<keyword evidence="2" id="KW-1133">Transmembrane helix</keyword>
<organism evidence="4 5">
    <name type="scientific">Lysobacter arvi</name>
    <dbReference type="NCBI Taxonomy" id="3038776"/>
    <lineage>
        <taxon>Bacteria</taxon>
        <taxon>Pseudomonadati</taxon>
        <taxon>Pseudomonadota</taxon>
        <taxon>Gammaproteobacteria</taxon>
        <taxon>Lysobacterales</taxon>
        <taxon>Lysobacteraceae</taxon>
        <taxon>Lysobacter</taxon>
    </lineage>
</organism>
<dbReference type="Proteomes" id="UP001233535">
    <property type="component" value="Unassembled WGS sequence"/>
</dbReference>
<feature type="transmembrane region" description="Helical" evidence="2">
    <location>
        <begin position="42"/>
        <end position="61"/>
    </location>
</feature>
<feature type="compositionally biased region" description="Low complexity" evidence="1">
    <location>
        <begin position="180"/>
        <end position="197"/>
    </location>
</feature>
<keyword evidence="5" id="KW-1185">Reference proteome</keyword>
<comment type="caution">
    <text evidence="4">The sequence shown here is derived from an EMBL/GenBank/DDBJ whole genome shotgun (WGS) entry which is preliminary data.</text>
</comment>
<gene>
    <name evidence="4" type="ORF">P8609_10020</name>
</gene>
<dbReference type="RefSeq" id="WP_309262440.1">
    <property type="nucleotide sequence ID" value="NZ_JARUHG010000002.1"/>
</dbReference>
<keyword evidence="2" id="KW-0812">Transmembrane</keyword>
<feature type="domain" description="Type II secretion system protein GspB C-terminal" evidence="3">
    <location>
        <begin position="224"/>
        <end position="281"/>
    </location>
</feature>
<dbReference type="InterPro" id="IPR032389">
    <property type="entry name" value="GspB_C"/>
</dbReference>
<feature type="compositionally biased region" description="Low complexity" evidence="1">
    <location>
        <begin position="141"/>
        <end position="152"/>
    </location>
</feature>
<keyword evidence="2" id="KW-0472">Membrane</keyword>
<evidence type="ECO:0000259" key="3">
    <source>
        <dbReference type="Pfam" id="PF16537"/>
    </source>
</evidence>
<feature type="compositionally biased region" description="Pro residues" evidence="1">
    <location>
        <begin position="153"/>
        <end position="167"/>
    </location>
</feature>
<feature type="compositionally biased region" description="Pro residues" evidence="1">
    <location>
        <begin position="198"/>
        <end position="207"/>
    </location>
</feature>